<name>A0AB34JTC5_PRYPA</name>
<dbReference type="Proteomes" id="UP001515480">
    <property type="component" value="Unassembled WGS sequence"/>
</dbReference>
<reference evidence="1 2" key="1">
    <citation type="journal article" date="2024" name="Science">
        <title>Giant polyketide synthase enzymes in the biosynthesis of giant marine polyether toxins.</title>
        <authorList>
            <person name="Fallon T.R."/>
            <person name="Shende V.V."/>
            <person name="Wierzbicki I.H."/>
            <person name="Pendleton A.L."/>
            <person name="Watervoot N.F."/>
            <person name="Auber R.P."/>
            <person name="Gonzalez D.J."/>
            <person name="Wisecaver J.H."/>
            <person name="Moore B.S."/>
        </authorList>
    </citation>
    <scope>NUCLEOTIDE SEQUENCE [LARGE SCALE GENOMIC DNA]</scope>
    <source>
        <strain evidence="1 2">12B1</strain>
    </source>
</reference>
<keyword evidence="2" id="KW-1185">Reference proteome</keyword>
<organism evidence="1 2">
    <name type="scientific">Prymnesium parvum</name>
    <name type="common">Toxic golden alga</name>
    <dbReference type="NCBI Taxonomy" id="97485"/>
    <lineage>
        <taxon>Eukaryota</taxon>
        <taxon>Haptista</taxon>
        <taxon>Haptophyta</taxon>
        <taxon>Prymnesiophyceae</taxon>
        <taxon>Prymnesiales</taxon>
        <taxon>Prymnesiaceae</taxon>
        <taxon>Prymnesium</taxon>
    </lineage>
</organism>
<accession>A0AB34JTC5</accession>
<dbReference type="AlphaFoldDB" id="A0AB34JTC5"/>
<protein>
    <submittedName>
        <fullName evidence="1">Uncharacterized protein</fullName>
    </submittedName>
</protein>
<evidence type="ECO:0000313" key="1">
    <source>
        <dbReference type="EMBL" id="KAL1524187.1"/>
    </source>
</evidence>
<dbReference type="EMBL" id="JBGBPQ010000005">
    <property type="protein sequence ID" value="KAL1524187.1"/>
    <property type="molecule type" value="Genomic_DNA"/>
</dbReference>
<comment type="caution">
    <text evidence="1">The sequence shown here is derived from an EMBL/GenBank/DDBJ whole genome shotgun (WGS) entry which is preliminary data.</text>
</comment>
<sequence length="116" mass="12844">MEAPCRAATWSLGEDKGLKARVLLMSWWTRRDMTPEELNETPDDKIQELVAHFVLRRDVGGHEPIEEALVTGSTDFTSATVRRVNEFAHSRALQRAGFKPLVPSGKTLRGDVGGGL</sequence>
<proteinExistence type="predicted"/>
<gene>
    <name evidence="1" type="ORF">AB1Y20_019095</name>
</gene>
<evidence type="ECO:0000313" key="2">
    <source>
        <dbReference type="Proteomes" id="UP001515480"/>
    </source>
</evidence>